<evidence type="ECO:0000313" key="2">
    <source>
        <dbReference type="Proteomes" id="UP000226192"/>
    </source>
</evidence>
<accession>A0A2C5X7E5</accession>
<keyword evidence="2" id="KW-1185">Reference proteome</keyword>
<sequence>MTPTLRSQTHKDIQYPVVCTANIDSQILKDLLSHGLALVAKTDLSELVTRNDELASFQSPFATEAPADAEALNDFLDAIRSNETLSRKAFVVLDETTAKDKKSCQVATDGRDEEQTVGLDVAFRCQLSSVIHGLKAVEHDAQPIRAARCLRNEAALCGGVWEKQRADGVKAKPKRIDIRDYPVNENWDEYSGPDSPYTEIPYYPLFQTAKIDLDIINLFLKETYDQDWGQDDPEDEEHAILGVAFVTSTHKAPFHAGKATAPLTSAPQTPSILLGASPFECDAIVRSRFPAEGSEMNYNRFIIMDEYTEETKTVIVAANNEVDGQLLLSRCDWKGALISLVAMEDTGLTMERQCNEAVTLDAGIIRGP</sequence>
<proteinExistence type="predicted"/>
<dbReference type="OrthoDB" id="4483229at2759"/>
<dbReference type="AlphaFoldDB" id="A0A2C5X7E5"/>
<dbReference type="EMBL" id="NJET01000199">
    <property type="protein sequence ID" value="PHH59539.1"/>
    <property type="molecule type" value="Genomic_DNA"/>
</dbReference>
<organism evidence="1 2">
    <name type="scientific">Ophiocordyceps australis</name>
    <dbReference type="NCBI Taxonomy" id="1399860"/>
    <lineage>
        <taxon>Eukaryota</taxon>
        <taxon>Fungi</taxon>
        <taxon>Dikarya</taxon>
        <taxon>Ascomycota</taxon>
        <taxon>Pezizomycotina</taxon>
        <taxon>Sordariomycetes</taxon>
        <taxon>Hypocreomycetidae</taxon>
        <taxon>Hypocreales</taxon>
        <taxon>Ophiocordycipitaceae</taxon>
        <taxon>Ophiocordyceps</taxon>
    </lineage>
</organism>
<name>A0A2C5X7E5_9HYPO</name>
<evidence type="ECO:0000313" key="1">
    <source>
        <dbReference type="EMBL" id="PHH59539.1"/>
    </source>
</evidence>
<gene>
    <name evidence="1" type="ORF">CDD81_2901</name>
</gene>
<reference evidence="1 2" key="1">
    <citation type="submission" date="2017-06" db="EMBL/GenBank/DDBJ databases">
        <title>Ant-infecting Ophiocordyceps genomes reveal a high diversity of potential behavioral manipulation genes and a possible major role for enterotoxins.</title>
        <authorList>
            <person name="De Bekker C."/>
            <person name="Evans H.C."/>
            <person name="Brachmann A."/>
            <person name="Hughes D.P."/>
        </authorList>
    </citation>
    <scope>NUCLEOTIDE SEQUENCE [LARGE SCALE GENOMIC DNA]</scope>
    <source>
        <strain evidence="1 2">Map64</strain>
    </source>
</reference>
<dbReference type="Proteomes" id="UP000226192">
    <property type="component" value="Unassembled WGS sequence"/>
</dbReference>
<protein>
    <submittedName>
        <fullName evidence="1">Uncharacterized protein</fullName>
    </submittedName>
</protein>
<comment type="caution">
    <text evidence="1">The sequence shown here is derived from an EMBL/GenBank/DDBJ whole genome shotgun (WGS) entry which is preliminary data.</text>
</comment>